<proteinExistence type="predicted"/>
<organism evidence="1 2">
    <name type="scientific">Thioploca ingrica</name>
    <dbReference type="NCBI Taxonomy" id="40754"/>
    <lineage>
        <taxon>Bacteria</taxon>
        <taxon>Pseudomonadati</taxon>
        <taxon>Pseudomonadota</taxon>
        <taxon>Gammaproteobacteria</taxon>
        <taxon>Thiotrichales</taxon>
        <taxon>Thiotrichaceae</taxon>
        <taxon>Thioploca</taxon>
    </lineage>
</organism>
<dbReference type="Proteomes" id="UP000031623">
    <property type="component" value="Chromosome"/>
</dbReference>
<accession>A0A090BV29</accession>
<gene>
    <name evidence="1" type="ORF">THII_1839</name>
</gene>
<evidence type="ECO:0000313" key="1">
    <source>
        <dbReference type="EMBL" id="BAP56136.1"/>
    </source>
</evidence>
<dbReference type="KEGG" id="tig:THII_1839"/>
<dbReference type="InterPro" id="IPR054196">
    <property type="entry name" value="DUF6901"/>
</dbReference>
<dbReference type="AlphaFoldDB" id="A0A090BV29"/>
<sequence>MFNEKNMFVEYIFTMGDGNILNFKINYVRPRPDIIDNAEYPAWTELGFKQCSNCPLDTADYSHCPVAIDAKEIILGFREILSCSTTDVRVITAEREYFKHCDAQTGLRALIGLVMATSACPILSQMRGMAHYHLPFASIDEIVFRSASSYLLSQYYIHQDGGMADLELNGLKKYYKEVLTLNYDFLQRIRAASEADSNLDVLSTLFSISSLLSVSIEQHLKKLKPLFSDISPQISPPHLSC</sequence>
<keyword evidence="2" id="KW-1185">Reference proteome</keyword>
<dbReference type="Pfam" id="PF21842">
    <property type="entry name" value="DUF6901"/>
    <property type="match status" value="1"/>
</dbReference>
<dbReference type="EMBL" id="AP014633">
    <property type="protein sequence ID" value="BAP56136.1"/>
    <property type="molecule type" value="Genomic_DNA"/>
</dbReference>
<dbReference type="STRING" id="40754.THII_1839"/>
<dbReference type="OrthoDB" id="9813686at2"/>
<evidence type="ECO:0000313" key="2">
    <source>
        <dbReference type="Proteomes" id="UP000031623"/>
    </source>
</evidence>
<protein>
    <submittedName>
        <fullName evidence="1">Uncharacterized protein</fullName>
    </submittedName>
</protein>
<dbReference type="HOGENOM" id="CLU_086634_0_0_6"/>
<name>A0A090BV29_9GAMM</name>
<reference evidence="1 2" key="1">
    <citation type="journal article" date="2014" name="ISME J.">
        <title>Ecophysiology of Thioploca ingrica as revealed by the complete genome sequence supplemented with proteomic evidence.</title>
        <authorList>
            <person name="Kojima H."/>
            <person name="Ogura Y."/>
            <person name="Yamamoto N."/>
            <person name="Togashi T."/>
            <person name="Mori H."/>
            <person name="Watanabe T."/>
            <person name="Nemoto F."/>
            <person name="Kurokawa K."/>
            <person name="Hayashi T."/>
            <person name="Fukui M."/>
        </authorList>
    </citation>
    <scope>NUCLEOTIDE SEQUENCE [LARGE SCALE GENOMIC DNA]</scope>
</reference>